<feature type="domain" description="Sialate O-acetylesterase" evidence="2">
    <location>
        <begin position="290"/>
        <end position="412"/>
    </location>
</feature>
<proteinExistence type="predicted"/>
<dbReference type="InterPro" id="IPR036514">
    <property type="entry name" value="SGNH_hydro_sf"/>
</dbReference>
<evidence type="ECO:0000313" key="3">
    <source>
        <dbReference type="EMBL" id="OIN56075.1"/>
    </source>
</evidence>
<protein>
    <submittedName>
        <fullName evidence="3">Sialate O-acetylesterase</fullName>
    </submittedName>
</protein>
<dbReference type="GO" id="GO:0005975">
    <property type="term" value="P:carbohydrate metabolic process"/>
    <property type="evidence" value="ECO:0007669"/>
    <property type="project" value="TreeGrafter"/>
</dbReference>
<dbReference type="EMBL" id="MORL01000029">
    <property type="protein sequence ID" value="OIN56075.1"/>
    <property type="molecule type" value="Genomic_DNA"/>
</dbReference>
<dbReference type="PANTHER" id="PTHR22901:SF0">
    <property type="entry name" value="SIALATE O-ACETYLESTERASE"/>
    <property type="match status" value="1"/>
</dbReference>
<dbReference type="Proteomes" id="UP000181790">
    <property type="component" value="Unassembled WGS sequence"/>
</dbReference>
<dbReference type="AlphaFoldDB" id="A0A1S2VCN8"/>
<sequence>MRAMVWFLAVIGLGIGPVVGLAQQRLAQQRLAALRLADVWQSGMVVQRGQPVTVWGWGIPGKRIKVTFGRSVTQTRVAPDASWQVRFPARKAAAIPVELRVESGTDQQILTDILVGDVWLCAGQSNMAFPMTGDPSATRTLSGAGYPLLRLWNRIPGAFKYNQSFTTGEVAHLHPEQYFTHTPWQTADSITARPFSAVGFYTGLVLQQALHIPIGLIHVAVGGSPAEAWLPPATTGPQAPFFTGDWWANPVLEPWCIQRGHENLDALIKAGIPVPRDAGGYQHPYKPGFLYTAAIAPLNRLAIKGILWYQGESNALSLARVQQHETLFPAMISQWRQHRHQPGMPVYICQLSSISTEKGYQSTYWPLFRDSQRRMATHIPNMGMAVTSDLGHPTDVHPVNKKTVGERLAREILVKTYGQKRLPAPQPQRVVRTATGWRLTLTHTGTGLHTADGQAIRGFATGDATGPQTNVTALFTGSAVLLSDTAAATGRYLYYGWQPFTTANVVNSEGLPLTTFRMPLP</sequence>
<gene>
    <name evidence="3" type="ORF">BLX24_26825</name>
</gene>
<organism evidence="3 4">
    <name type="scientific">Arsenicibacter rosenii</name>
    <dbReference type="NCBI Taxonomy" id="1750698"/>
    <lineage>
        <taxon>Bacteria</taxon>
        <taxon>Pseudomonadati</taxon>
        <taxon>Bacteroidota</taxon>
        <taxon>Cytophagia</taxon>
        <taxon>Cytophagales</taxon>
        <taxon>Spirosomataceae</taxon>
        <taxon>Arsenicibacter</taxon>
    </lineage>
</organism>
<dbReference type="SUPFAM" id="SSF52266">
    <property type="entry name" value="SGNH hydrolase"/>
    <property type="match status" value="1"/>
</dbReference>
<dbReference type="Gene3D" id="3.40.50.1110">
    <property type="entry name" value="SGNH hydrolase"/>
    <property type="match status" value="1"/>
</dbReference>
<evidence type="ECO:0000259" key="2">
    <source>
        <dbReference type="Pfam" id="PF03629"/>
    </source>
</evidence>
<comment type="caution">
    <text evidence="3">The sequence shown here is derived from an EMBL/GenBank/DDBJ whole genome shotgun (WGS) entry which is preliminary data.</text>
</comment>
<dbReference type="InterPro" id="IPR039329">
    <property type="entry name" value="SIAE"/>
</dbReference>
<keyword evidence="4" id="KW-1185">Reference proteome</keyword>
<evidence type="ECO:0000313" key="4">
    <source>
        <dbReference type="Proteomes" id="UP000181790"/>
    </source>
</evidence>
<dbReference type="PANTHER" id="PTHR22901">
    <property type="entry name" value="SIALATE O-ACETYLESTERASE"/>
    <property type="match status" value="1"/>
</dbReference>
<dbReference type="GO" id="GO:0001681">
    <property type="term" value="F:sialate O-acetylesterase activity"/>
    <property type="evidence" value="ECO:0007669"/>
    <property type="project" value="InterPro"/>
</dbReference>
<name>A0A1S2VCN8_9BACT</name>
<accession>A0A1S2VCN8</accession>
<reference evidence="3 4" key="1">
    <citation type="submission" date="2016-10" db="EMBL/GenBank/DDBJ databases">
        <title>Arsenicibacter rosenii gen. nov., sp. nov., an efficient arsenic-methylating bacterium isolated from an arsenic-contaminated paddy soil.</title>
        <authorList>
            <person name="Huang K."/>
        </authorList>
    </citation>
    <scope>NUCLEOTIDE SEQUENCE [LARGE SCALE GENOMIC DNA]</scope>
    <source>
        <strain evidence="3 4">SM-1</strain>
    </source>
</reference>
<dbReference type="InterPro" id="IPR005181">
    <property type="entry name" value="SASA"/>
</dbReference>
<dbReference type="Pfam" id="PF03629">
    <property type="entry name" value="SASA"/>
    <property type="match status" value="1"/>
</dbReference>
<evidence type="ECO:0000256" key="1">
    <source>
        <dbReference type="ARBA" id="ARBA00022801"/>
    </source>
</evidence>
<keyword evidence="1" id="KW-0378">Hydrolase</keyword>